<accession>A0A0B2ULJ8</accession>
<comment type="caution">
    <text evidence="11">The sequence shown here is derived from an EMBL/GenBank/DDBJ whole genome shotgun (WGS) entry which is preliminary data.</text>
</comment>
<evidence type="ECO:0000259" key="10">
    <source>
        <dbReference type="Pfam" id="PF05093"/>
    </source>
</evidence>
<feature type="domain" description="Anamorsin C-terminal" evidence="10">
    <location>
        <begin position="64"/>
        <end position="99"/>
    </location>
</feature>
<keyword evidence="6" id="KW-0479">Metal-binding</keyword>
<evidence type="ECO:0000313" key="11">
    <source>
        <dbReference type="EMBL" id="KHN70208.1"/>
    </source>
</evidence>
<comment type="subcellular location">
    <subcellularLocation>
        <location evidence="2">Cytoplasm</location>
    </subcellularLocation>
</comment>
<evidence type="ECO:0000256" key="7">
    <source>
        <dbReference type="ARBA" id="ARBA00023004"/>
    </source>
</evidence>
<dbReference type="AlphaFoldDB" id="A0A0B2ULJ8"/>
<dbReference type="Proteomes" id="UP000031056">
    <property type="component" value="Unassembled WGS sequence"/>
</dbReference>
<dbReference type="HOGENOM" id="CLU_121509_2_0_1"/>
<dbReference type="InterPro" id="IPR046408">
    <property type="entry name" value="CIAPIN1"/>
</dbReference>
<dbReference type="EMBL" id="JOKQ01000002">
    <property type="protein sequence ID" value="KHN70208.1"/>
    <property type="molecule type" value="Genomic_DNA"/>
</dbReference>
<comment type="cofactor">
    <cofactor evidence="1">
        <name>[4Fe-4S] cluster</name>
        <dbReference type="ChEBI" id="CHEBI:49883"/>
    </cofactor>
</comment>
<evidence type="ECO:0000256" key="9">
    <source>
        <dbReference type="ARBA" id="ARBA00023128"/>
    </source>
</evidence>
<dbReference type="VEuPathDB" id="MicrosporidiaDB:M896_020440"/>
<keyword evidence="9" id="KW-0496">Mitochondrion</keyword>
<evidence type="ECO:0000256" key="1">
    <source>
        <dbReference type="ARBA" id="ARBA00001966"/>
    </source>
</evidence>
<keyword evidence="4" id="KW-0004">4Fe-4S</keyword>
<dbReference type="GeneID" id="26261139"/>
<gene>
    <name evidence="11" type="ORF">M896_020440</name>
</gene>
<organism evidence="11 12">
    <name type="scientific">Ordospora colligata OC4</name>
    <dbReference type="NCBI Taxonomy" id="1354746"/>
    <lineage>
        <taxon>Eukaryota</taxon>
        <taxon>Fungi</taxon>
        <taxon>Fungi incertae sedis</taxon>
        <taxon>Microsporidia</taxon>
        <taxon>Ordosporidae</taxon>
        <taxon>Ordospora</taxon>
    </lineage>
</organism>
<keyword evidence="7" id="KW-0408">Iron</keyword>
<evidence type="ECO:0000256" key="4">
    <source>
        <dbReference type="ARBA" id="ARBA00022485"/>
    </source>
</evidence>
<dbReference type="PANTHER" id="PTHR13273:SF14">
    <property type="entry name" value="ANAMORSIN"/>
    <property type="match status" value="1"/>
</dbReference>
<keyword evidence="8" id="KW-0411">Iron-sulfur</keyword>
<evidence type="ECO:0000256" key="2">
    <source>
        <dbReference type="ARBA" id="ARBA00004496"/>
    </source>
</evidence>
<dbReference type="GO" id="GO:0046872">
    <property type="term" value="F:metal ion binding"/>
    <property type="evidence" value="ECO:0007669"/>
    <property type="project" value="UniProtKB-KW"/>
</dbReference>
<evidence type="ECO:0000256" key="3">
    <source>
        <dbReference type="ARBA" id="ARBA00008169"/>
    </source>
</evidence>
<dbReference type="GO" id="GO:0016226">
    <property type="term" value="P:iron-sulfur cluster assembly"/>
    <property type="evidence" value="ECO:0007669"/>
    <property type="project" value="InterPro"/>
</dbReference>
<sequence length="108" mass="12089">MEQKAKLKEMFKTLIKKRTDPRVKSQNEFLIHTDMIVNTPEPSTDPIPKKKPCANCTCELRNQESTKSACGNCYKGDAFRCSTCPSLGLPPYEPGDVVSFSAELNDMD</sequence>
<dbReference type="Pfam" id="PF05093">
    <property type="entry name" value="CIAPIN1"/>
    <property type="match status" value="1"/>
</dbReference>
<name>A0A0B2ULJ8_9MICR</name>
<dbReference type="PANTHER" id="PTHR13273">
    <property type="entry name" value="ANAMORSIN"/>
    <property type="match status" value="1"/>
</dbReference>
<reference evidence="11 12" key="1">
    <citation type="journal article" date="2014" name="MBio">
        <title>The Ordospora colligata genome; evolution of extreme reduction in microsporidia and host-to-parasite horizontal gene transfer.</title>
        <authorList>
            <person name="Pombert J.-F."/>
            <person name="Haag K.L."/>
            <person name="Beidas S."/>
            <person name="Ebert D."/>
            <person name="Keeling P.J."/>
        </authorList>
    </citation>
    <scope>NUCLEOTIDE SEQUENCE [LARGE SCALE GENOMIC DNA]</scope>
    <source>
        <strain evidence="11 12">OC4</strain>
    </source>
</reference>
<proteinExistence type="inferred from homology"/>
<evidence type="ECO:0000256" key="5">
    <source>
        <dbReference type="ARBA" id="ARBA00022490"/>
    </source>
</evidence>
<evidence type="ECO:0000256" key="6">
    <source>
        <dbReference type="ARBA" id="ARBA00022723"/>
    </source>
</evidence>
<dbReference type="InParanoid" id="A0A0B2ULJ8"/>
<evidence type="ECO:0000313" key="12">
    <source>
        <dbReference type="Proteomes" id="UP000031056"/>
    </source>
</evidence>
<dbReference type="RefSeq" id="XP_014564250.1">
    <property type="nucleotide sequence ID" value="XM_014708764.1"/>
</dbReference>
<dbReference type="GO" id="GO:0005737">
    <property type="term" value="C:cytoplasm"/>
    <property type="evidence" value="ECO:0007669"/>
    <property type="project" value="UniProtKB-SubCell"/>
</dbReference>
<keyword evidence="12" id="KW-1185">Reference proteome</keyword>
<dbReference type="GO" id="GO:0051539">
    <property type="term" value="F:4 iron, 4 sulfur cluster binding"/>
    <property type="evidence" value="ECO:0007669"/>
    <property type="project" value="UniProtKB-KW"/>
</dbReference>
<comment type="similarity">
    <text evidence="3">Belongs to the anamorsin family.</text>
</comment>
<dbReference type="OrthoDB" id="311633at2759"/>
<evidence type="ECO:0000256" key="8">
    <source>
        <dbReference type="ARBA" id="ARBA00023014"/>
    </source>
</evidence>
<protein>
    <recommendedName>
        <fullName evidence="10">Anamorsin C-terminal domain-containing protein</fullName>
    </recommendedName>
</protein>
<keyword evidence="5" id="KW-0963">Cytoplasm</keyword>
<dbReference type="STRING" id="1354746.A0A0B2ULJ8"/>
<dbReference type="InterPro" id="IPR007785">
    <property type="entry name" value="Anamorsin"/>
</dbReference>